<feature type="domain" description="Glycosyl hydrolase family 13 catalytic" evidence="4">
    <location>
        <begin position="40"/>
        <end position="530"/>
    </location>
</feature>
<organism evidence="5 6">
    <name type="scientific">Limnovirga soli</name>
    <dbReference type="NCBI Taxonomy" id="2656915"/>
    <lineage>
        <taxon>Bacteria</taxon>
        <taxon>Pseudomonadati</taxon>
        <taxon>Bacteroidota</taxon>
        <taxon>Chitinophagia</taxon>
        <taxon>Chitinophagales</taxon>
        <taxon>Chitinophagaceae</taxon>
        <taxon>Limnovirga</taxon>
    </lineage>
</organism>
<dbReference type="GO" id="GO:0005975">
    <property type="term" value="P:carbohydrate metabolic process"/>
    <property type="evidence" value="ECO:0007669"/>
    <property type="project" value="InterPro"/>
</dbReference>
<proteinExistence type="predicted"/>
<evidence type="ECO:0000256" key="3">
    <source>
        <dbReference type="SAM" id="SignalP"/>
    </source>
</evidence>
<keyword evidence="6" id="KW-1185">Reference proteome</keyword>
<accession>A0A8J8FF27</accession>
<keyword evidence="1" id="KW-0378">Hydrolase</keyword>
<feature type="chain" id="PRO_5035183775" evidence="3">
    <location>
        <begin position="21"/>
        <end position="611"/>
    </location>
</feature>
<dbReference type="Proteomes" id="UP000598971">
    <property type="component" value="Unassembled WGS sequence"/>
</dbReference>
<dbReference type="PANTHER" id="PTHR10357:SF210">
    <property type="entry name" value="MALTODEXTRIN GLUCOSIDASE"/>
    <property type="match status" value="1"/>
</dbReference>
<dbReference type="Gene3D" id="2.60.40.1180">
    <property type="entry name" value="Golgi alpha-mannosidase II"/>
    <property type="match status" value="1"/>
</dbReference>
<keyword evidence="3" id="KW-0732">Signal</keyword>
<dbReference type="Gene3D" id="3.20.20.80">
    <property type="entry name" value="Glycosidases"/>
    <property type="match status" value="1"/>
</dbReference>
<gene>
    <name evidence="5" type="ORF">GD597_13745</name>
</gene>
<comment type="caution">
    <text evidence="5">The sequence shown here is derived from an EMBL/GenBank/DDBJ whole genome shotgun (WGS) entry which is preliminary data.</text>
</comment>
<keyword evidence="2" id="KW-0326">Glycosidase</keyword>
<sequence length="611" mass="70987">MFKKICFVFILSISLHTLMAQENTPFTKPPEWSKQAIWYQIFVERFNNGDPTNDPKRENISIPTENIVPDNWAVTPWTMEWYGHDTWEKDKPFQETVQYRRYGGDLQGVINKLDYLQNLGVNALFINPLNDAPSLHKYDARNYHHIDVNFGPDPIGDNKIIAAENPVDPATWQWTAADKLFLQLVQEVHKRGMKIIMDYSWNHTGILFWAWQDILKHQQQSPYKDWYSINSFDDPATPQNEFSYTGWLNIPSLPEWKKVDITTPKVNGFPYEGNINSGAKKHIFDVTKRWLSPNGITANGIDGFRLDVADQIGMGFWRDFRTYVRGIQPNAYLIGEIWWESWPDHLMDPTPYTKGDVFDAVMFYQAYRPARYFFAKTSYEIDAAQFKDSLEFQWNRLIKDNRYAMMNVSSTHDAPRLLSDFYNTNKYKYNATPNSDAAYKTGKPDAETYTRLRLYLVHLFTTVGAPQIWNGEEMGMWGGDDPHPRKPLWWKEYSFQPENRNNFQPGPAVYDKVGFNQQQFDWYKKLTAIRANNPVLSNGDIAFLTASGKMLSYKRYNDTDEIIVLFNLEKSTKTFTLPAKATYLNLLTNKTISGNSCSLPTLSSAVLKKIQ</sequence>
<dbReference type="RefSeq" id="WP_171608471.1">
    <property type="nucleotide sequence ID" value="NZ_WHPF01000009.1"/>
</dbReference>
<reference evidence="5" key="1">
    <citation type="submission" date="2019-10" db="EMBL/GenBank/DDBJ databases">
        <title>Draft genome sequence of Panacibacter sp. KCS-6.</title>
        <authorList>
            <person name="Yim K.J."/>
        </authorList>
    </citation>
    <scope>NUCLEOTIDE SEQUENCE</scope>
    <source>
        <strain evidence="5">KCS-6</strain>
    </source>
</reference>
<protein>
    <submittedName>
        <fullName evidence="5">Alpha-amylase</fullName>
    </submittedName>
</protein>
<dbReference type="PANTHER" id="PTHR10357">
    <property type="entry name" value="ALPHA-AMYLASE FAMILY MEMBER"/>
    <property type="match status" value="1"/>
</dbReference>
<evidence type="ECO:0000256" key="1">
    <source>
        <dbReference type="ARBA" id="ARBA00022801"/>
    </source>
</evidence>
<dbReference type="SUPFAM" id="SSF51011">
    <property type="entry name" value="Glycosyl hydrolase domain"/>
    <property type="match status" value="1"/>
</dbReference>
<evidence type="ECO:0000313" key="5">
    <source>
        <dbReference type="EMBL" id="NNV56530.1"/>
    </source>
</evidence>
<dbReference type="SMART" id="SM00642">
    <property type="entry name" value="Aamy"/>
    <property type="match status" value="1"/>
</dbReference>
<dbReference type="Pfam" id="PF00128">
    <property type="entry name" value="Alpha-amylase"/>
    <property type="match status" value="2"/>
</dbReference>
<dbReference type="GO" id="GO:0016798">
    <property type="term" value="F:hydrolase activity, acting on glycosyl bonds"/>
    <property type="evidence" value="ECO:0007669"/>
    <property type="project" value="UniProtKB-KW"/>
</dbReference>
<dbReference type="SUPFAM" id="SSF51445">
    <property type="entry name" value="(Trans)glycosidases"/>
    <property type="match status" value="1"/>
</dbReference>
<dbReference type="EMBL" id="WHPF01000009">
    <property type="protein sequence ID" value="NNV56530.1"/>
    <property type="molecule type" value="Genomic_DNA"/>
</dbReference>
<evidence type="ECO:0000259" key="4">
    <source>
        <dbReference type="SMART" id="SM00642"/>
    </source>
</evidence>
<dbReference type="InterPro" id="IPR006047">
    <property type="entry name" value="GH13_cat_dom"/>
</dbReference>
<dbReference type="InterPro" id="IPR017853">
    <property type="entry name" value="GH"/>
</dbReference>
<name>A0A8J8FF27_9BACT</name>
<evidence type="ECO:0000313" key="6">
    <source>
        <dbReference type="Proteomes" id="UP000598971"/>
    </source>
</evidence>
<dbReference type="InterPro" id="IPR013780">
    <property type="entry name" value="Glyco_hydro_b"/>
</dbReference>
<evidence type="ECO:0000256" key="2">
    <source>
        <dbReference type="ARBA" id="ARBA00023295"/>
    </source>
</evidence>
<feature type="signal peptide" evidence="3">
    <location>
        <begin position="1"/>
        <end position="20"/>
    </location>
</feature>
<dbReference type="AlphaFoldDB" id="A0A8J8FF27"/>